<evidence type="ECO:0000259" key="2">
    <source>
        <dbReference type="SMART" id="SM01007"/>
    </source>
</evidence>
<dbReference type="InterPro" id="IPR001303">
    <property type="entry name" value="Aldolase_II/adducin_N"/>
</dbReference>
<dbReference type="InterPro" id="IPR051017">
    <property type="entry name" value="Aldolase-II_Adducin_sf"/>
</dbReference>
<evidence type="ECO:0000313" key="4">
    <source>
        <dbReference type="Proteomes" id="UP000198866"/>
    </source>
</evidence>
<comment type="similarity">
    <text evidence="1">Belongs to the aldolase class II family.</text>
</comment>
<dbReference type="InterPro" id="IPR036409">
    <property type="entry name" value="Aldolase_II/adducin_N_sf"/>
</dbReference>
<dbReference type="Gene3D" id="3.40.225.10">
    <property type="entry name" value="Class II aldolase/adducin N-terminal domain"/>
    <property type="match status" value="1"/>
</dbReference>
<gene>
    <name evidence="3" type="ORF">SAMN05192539_1018108</name>
</gene>
<dbReference type="SMART" id="SM01007">
    <property type="entry name" value="Aldolase_II"/>
    <property type="match status" value="1"/>
</dbReference>
<name>A0A1H7C128_9BURK</name>
<dbReference type="PANTHER" id="PTHR10672:SF3">
    <property type="entry name" value="PROTEIN HU-LI TAI SHAO"/>
    <property type="match status" value="1"/>
</dbReference>
<sequence>MLMEHNVPSDVKSMVSEAEWNTRVDLAACYRLMPWFGLSDLVYNHITARIPGDDTRLLINPYGYMYEEITASSLITIDIDGNVLFNPNDGTYGVNAAGYVIHSAVHAARHDVKNCVIHTHSRGGLAVSALSCGLLPLTQTAMRFSPVAYHDYQGVAIDLEERKTLAEDLGNAEAMILRNHGLLVASASIPQAFNAIYWLENACRAQVDAMACNTELHLPPQHVIDKTAHLYKPETRRPYGEMEWPAMLRFLDRRDPSYRN</sequence>
<dbReference type="AlphaFoldDB" id="A0A1H7C128"/>
<dbReference type="GO" id="GO:0005856">
    <property type="term" value="C:cytoskeleton"/>
    <property type="evidence" value="ECO:0007669"/>
    <property type="project" value="TreeGrafter"/>
</dbReference>
<accession>A0A1H7C128</accession>
<evidence type="ECO:0000313" key="3">
    <source>
        <dbReference type="EMBL" id="SEJ79315.1"/>
    </source>
</evidence>
<dbReference type="NCBIfam" id="NF005451">
    <property type="entry name" value="PRK07044.1"/>
    <property type="match status" value="1"/>
</dbReference>
<keyword evidence="4" id="KW-1185">Reference proteome</keyword>
<dbReference type="OrthoDB" id="8859181at2"/>
<dbReference type="EMBL" id="FNYE01000018">
    <property type="protein sequence ID" value="SEJ79315.1"/>
    <property type="molecule type" value="Genomic_DNA"/>
</dbReference>
<dbReference type="Proteomes" id="UP000198866">
    <property type="component" value="Unassembled WGS sequence"/>
</dbReference>
<reference evidence="4" key="1">
    <citation type="submission" date="2016-10" db="EMBL/GenBank/DDBJ databases">
        <authorList>
            <person name="Varghese N."/>
            <person name="Submissions S."/>
        </authorList>
    </citation>
    <scope>NUCLEOTIDE SEQUENCE [LARGE SCALE GENOMIC DNA]</scope>
    <source>
        <strain evidence="4">LMG 26031</strain>
    </source>
</reference>
<dbReference type="GO" id="GO:0051015">
    <property type="term" value="F:actin filament binding"/>
    <property type="evidence" value="ECO:0007669"/>
    <property type="project" value="TreeGrafter"/>
</dbReference>
<proteinExistence type="inferred from homology"/>
<dbReference type="RefSeq" id="WP_090869077.1">
    <property type="nucleotide sequence ID" value="NZ_FNYE01000018.1"/>
</dbReference>
<dbReference type="PANTHER" id="PTHR10672">
    <property type="entry name" value="ADDUCIN"/>
    <property type="match status" value="1"/>
</dbReference>
<dbReference type="SUPFAM" id="SSF53639">
    <property type="entry name" value="AraD/HMP-PK domain-like"/>
    <property type="match status" value="1"/>
</dbReference>
<organism evidence="3 4">
    <name type="scientific">Paraburkholderia diazotrophica</name>
    <dbReference type="NCBI Taxonomy" id="667676"/>
    <lineage>
        <taxon>Bacteria</taxon>
        <taxon>Pseudomonadati</taxon>
        <taxon>Pseudomonadota</taxon>
        <taxon>Betaproteobacteria</taxon>
        <taxon>Burkholderiales</taxon>
        <taxon>Burkholderiaceae</taxon>
        <taxon>Paraburkholderia</taxon>
    </lineage>
</organism>
<dbReference type="STRING" id="667676.SAMN05192539_1018108"/>
<evidence type="ECO:0000256" key="1">
    <source>
        <dbReference type="ARBA" id="ARBA00037961"/>
    </source>
</evidence>
<dbReference type="Pfam" id="PF00596">
    <property type="entry name" value="Aldolase_II"/>
    <property type="match status" value="1"/>
</dbReference>
<feature type="domain" description="Class II aldolase/adducin N-terminal" evidence="2">
    <location>
        <begin position="24"/>
        <end position="207"/>
    </location>
</feature>
<protein>
    <submittedName>
        <fullName evidence="3">Ribulose-5-phosphate 4-epimerase/Fuculose-1-phosphate aldolase</fullName>
    </submittedName>
</protein>